<name>A0A3S3NY07_9ACAR</name>
<dbReference type="Proteomes" id="UP000285301">
    <property type="component" value="Unassembled WGS sequence"/>
</dbReference>
<dbReference type="PANTHER" id="PTHR48051">
    <property type="match status" value="1"/>
</dbReference>
<dbReference type="EMBL" id="NCKU01001726">
    <property type="protein sequence ID" value="RWS11392.1"/>
    <property type="molecule type" value="Genomic_DNA"/>
</dbReference>
<dbReference type="InterPro" id="IPR055414">
    <property type="entry name" value="LRR_R13L4/SHOC2-like"/>
</dbReference>
<dbReference type="SMART" id="SM00369">
    <property type="entry name" value="LRR_TYP"/>
    <property type="match status" value="3"/>
</dbReference>
<gene>
    <name evidence="7" type="ORF">B4U79_00772</name>
    <name evidence="6" type="ORF">B4U79_03372</name>
    <name evidence="8" type="ORF">B4U79_08006</name>
</gene>
<keyword evidence="3" id="KW-0175">Coiled coil</keyword>
<dbReference type="OrthoDB" id="1711136at2759"/>
<organism evidence="7 9">
    <name type="scientific">Dinothrombium tinctorium</name>
    <dbReference type="NCBI Taxonomy" id="1965070"/>
    <lineage>
        <taxon>Eukaryota</taxon>
        <taxon>Metazoa</taxon>
        <taxon>Ecdysozoa</taxon>
        <taxon>Arthropoda</taxon>
        <taxon>Chelicerata</taxon>
        <taxon>Arachnida</taxon>
        <taxon>Acari</taxon>
        <taxon>Acariformes</taxon>
        <taxon>Trombidiformes</taxon>
        <taxon>Prostigmata</taxon>
        <taxon>Anystina</taxon>
        <taxon>Parasitengona</taxon>
        <taxon>Trombidioidea</taxon>
        <taxon>Trombidiidae</taxon>
        <taxon>Dinothrombium</taxon>
    </lineage>
</organism>
<comment type="caution">
    <text evidence="7">The sequence shown here is derived from an EMBL/GenBank/DDBJ whole genome shotgun (WGS) entry which is preliminary data.</text>
</comment>
<evidence type="ECO:0000256" key="2">
    <source>
        <dbReference type="ARBA" id="ARBA00022737"/>
    </source>
</evidence>
<proteinExistence type="predicted"/>
<keyword evidence="1" id="KW-0433">Leucine-rich repeat</keyword>
<feature type="coiled-coil region" evidence="3">
    <location>
        <begin position="308"/>
        <end position="342"/>
    </location>
</feature>
<dbReference type="Gene3D" id="3.80.10.10">
    <property type="entry name" value="Ribonuclease Inhibitor"/>
    <property type="match status" value="1"/>
</dbReference>
<reference evidence="7" key="2">
    <citation type="submission" date="2018-11" db="EMBL/GenBank/DDBJ databases">
        <title>Trombidioid mite genomics.</title>
        <authorList>
            <person name="Dong X."/>
        </authorList>
    </citation>
    <scope>NUCLEOTIDE SEQUENCE</scope>
    <source>
        <strain evidence="7">UoL-WK</strain>
    </source>
</reference>
<evidence type="ECO:0000313" key="9">
    <source>
        <dbReference type="Proteomes" id="UP000285301"/>
    </source>
</evidence>
<evidence type="ECO:0000313" key="7">
    <source>
        <dbReference type="EMBL" id="RWS11392.1"/>
    </source>
</evidence>
<dbReference type="GO" id="GO:0005737">
    <property type="term" value="C:cytoplasm"/>
    <property type="evidence" value="ECO:0007669"/>
    <property type="project" value="TreeGrafter"/>
</dbReference>
<dbReference type="EMBL" id="NCKU01001725">
    <property type="protein sequence ID" value="RWS11395.1"/>
    <property type="molecule type" value="Genomic_DNA"/>
</dbReference>
<dbReference type="InterPro" id="IPR050216">
    <property type="entry name" value="LRR_domain-containing"/>
</dbReference>
<dbReference type="InterPro" id="IPR001611">
    <property type="entry name" value="Leu-rich_rpt"/>
</dbReference>
<sequence length="613" mass="71257">MFLRKFVNKDNESKERILEHKMHISQSNPAPVFDLSDCRLSQLPSGVYIMCKVYRKDRLILSNNLFNKIPNNESNRVEDLRNLKYLNFSFNRLTKITSKISFLIELEELHLNSNKLKALPESLSQLKNLKVIDLNDNCFESFPSVLTQIRSLNVIRIRNNDKVKQLPLNLVHLKNLVVLEIDTTVGDLNETSEEESKVEMSGKDDDSDNETYAYEVKINTNKAPSSEEKKKKLLECEKQLQDDISTQQSLLSASEMKKKVLLSELYSEQMNVAKDLEMLQLKKVQNKASLIKTLCLLENHSNNLINYLNRWEARRLQQKSILDEIEENHKRLQKSQVSLKKNAVVKAMQHCLQDSADDRTMQLLLKNKEANQEMVREQLLREQTLQKEAFEMLQRERDQQHRFISNQIKLIEKGLLALTQAEMQRKSHNLDAIMTNVCEQRTYLASCLAQLLKEKENRESVIHNFVENLEEERSAMIDRSENNDFWLLEYQRAMNDESLENQLRIVGVEDENVQQILIDCGEQILPYMHLFAAPNVTFDRLLQMNEKELIALGIDSYDIAQMITQAVQKREKVLLPSAPPCDDDDEAAPSAPPLIKYWYQVECVICLNNEVSI</sequence>
<dbReference type="SUPFAM" id="SSF52058">
    <property type="entry name" value="L domain-like"/>
    <property type="match status" value="1"/>
</dbReference>
<feature type="domain" description="Disease resistance R13L4/SHOC-2-like LRR" evidence="5">
    <location>
        <begin position="67"/>
        <end position="194"/>
    </location>
</feature>
<feature type="region of interest" description="Disordered" evidence="4">
    <location>
        <begin position="189"/>
        <end position="210"/>
    </location>
</feature>
<dbReference type="EMBL" id="NCKU01002391">
    <property type="protein sequence ID" value="RWS09673.1"/>
    <property type="molecule type" value="Genomic_DNA"/>
</dbReference>
<dbReference type="STRING" id="1965070.A0A3S3NY07"/>
<dbReference type="Pfam" id="PF23598">
    <property type="entry name" value="LRR_14"/>
    <property type="match status" value="1"/>
</dbReference>
<evidence type="ECO:0000259" key="5">
    <source>
        <dbReference type="Pfam" id="PF23598"/>
    </source>
</evidence>
<evidence type="ECO:0000256" key="4">
    <source>
        <dbReference type="SAM" id="MobiDB-lite"/>
    </source>
</evidence>
<dbReference type="PANTHER" id="PTHR48051:SF47">
    <property type="entry name" value="LEUCINE RICH REPEAT AND STERILE ALPHA MOTIF CONTAINING 1"/>
    <property type="match status" value="1"/>
</dbReference>
<keyword evidence="9" id="KW-1185">Reference proteome</keyword>
<dbReference type="InterPro" id="IPR032675">
    <property type="entry name" value="LRR_dom_sf"/>
</dbReference>
<evidence type="ECO:0000313" key="8">
    <source>
        <dbReference type="EMBL" id="RWS11395.1"/>
    </source>
</evidence>
<dbReference type="PROSITE" id="PS51450">
    <property type="entry name" value="LRR"/>
    <property type="match status" value="2"/>
</dbReference>
<accession>A0A3S3NY07</accession>
<protein>
    <submittedName>
        <fullName evidence="7">E3 ubiquitin-protein ligase LRSAM1-like protein</fullName>
    </submittedName>
</protein>
<reference evidence="7 9" key="1">
    <citation type="journal article" date="2018" name="Gigascience">
        <title>Genomes of trombidid mites reveal novel predicted allergens and laterally-transferred genes associated with secondary metabolism.</title>
        <authorList>
            <person name="Dong X."/>
            <person name="Chaisiri K."/>
            <person name="Xia D."/>
            <person name="Armstrong S.D."/>
            <person name="Fang Y."/>
            <person name="Donnelly M.J."/>
            <person name="Kadowaki T."/>
            <person name="McGarry J.W."/>
            <person name="Darby A.C."/>
            <person name="Makepeace B.L."/>
        </authorList>
    </citation>
    <scope>NUCLEOTIDE SEQUENCE [LARGE SCALE GENOMIC DNA]</scope>
    <source>
        <strain evidence="7">UoL-WK</strain>
    </source>
</reference>
<feature type="compositionally biased region" description="Basic and acidic residues" evidence="4">
    <location>
        <begin position="194"/>
        <end position="204"/>
    </location>
</feature>
<dbReference type="AlphaFoldDB" id="A0A3S3NY07"/>
<evidence type="ECO:0000256" key="1">
    <source>
        <dbReference type="ARBA" id="ARBA00022614"/>
    </source>
</evidence>
<evidence type="ECO:0000313" key="6">
    <source>
        <dbReference type="EMBL" id="RWS09673.1"/>
    </source>
</evidence>
<evidence type="ECO:0000256" key="3">
    <source>
        <dbReference type="SAM" id="Coils"/>
    </source>
</evidence>
<dbReference type="InterPro" id="IPR003591">
    <property type="entry name" value="Leu-rich_rpt_typical-subtyp"/>
</dbReference>
<keyword evidence="2" id="KW-0677">Repeat</keyword>